<reference evidence="7" key="1">
    <citation type="submission" date="2020-11" db="EMBL/GenBank/DDBJ databases">
        <title>Isolation and identification of active actinomycetes.</title>
        <authorList>
            <person name="Yu B."/>
        </authorList>
    </citation>
    <scope>NUCLEOTIDE SEQUENCE</scope>
    <source>
        <strain evidence="7">NEAU-YB345</strain>
    </source>
</reference>
<dbReference type="PANTHER" id="PTHR45649:SF26">
    <property type="entry name" value="OS04G0435100 PROTEIN"/>
    <property type="match status" value="1"/>
</dbReference>
<feature type="transmembrane region" description="Helical" evidence="6">
    <location>
        <begin position="475"/>
        <end position="496"/>
    </location>
</feature>
<dbReference type="PIRSF" id="PIRSF006060">
    <property type="entry name" value="AA_transporter"/>
    <property type="match status" value="1"/>
</dbReference>
<feature type="transmembrane region" description="Helical" evidence="6">
    <location>
        <begin position="273"/>
        <end position="295"/>
    </location>
</feature>
<feature type="transmembrane region" description="Helical" evidence="6">
    <location>
        <begin position="115"/>
        <end position="136"/>
    </location>
</feature>
<keyword evidence="5 6" id="KW-0472">Membrane</keyword>
<dbReference type="RefSeq" id="WP_196191852.1">
    <property type="nucleotide sequence ID" value="NZ_JADPRT010000001.1"/>
</dbReference>
<feature type="transmembrane region" description="Helical" evidence="6">
    <location>
        <begin position="233"/>
        <end position="252"/>
    </location>
</feature>
<dbReference type="AlphaFoldDB" id="A0A931AY22"/>
<evidence type="ECO:0000256" key="4">
    <source>
        <dbReference type="ARBA" id="ARBA00022989"/>
    </source>
</evidence>
<evidence type="ECO:0000256" key="5">
    <source>
        <dbReference type="ARBA" id="ARBA00023136"/>
    </source>
</evidence>
<feature type="transmembrane region" description="Helical" evidence="6">
    <location>
        <begin position="36"/>
        <end position="56"/>
    </location>
</feature>
<comment type="subcellular location">
    <subcellularLocation>
        <location evidence="1">Membrane</location>
        <topology evidence="1">Multi-pass membrane protein</topology>
    </subcellularLocation>
</comment>
<dbReference type="GO" id="GO:0022857">
    <property type="term" value="F:transmembrane transporter activity"/>
    <property type="evidence" value="ECO:0007669"/>
    <property type="project" value="InterPro"/>
</dbReference>
<keyword evidence="2" id="KW-0813">Transport</keyword>
<name>A0A931AY22_9ACTN</name>
<feature type="transmembrane region" description="Helical" evidence="6">
    <location>
        <begin position="323"/>
        <end position="351"/>
    </location>
</feature>
<protein>
    <submittedName>
        <fullName evidence="7">Amino acid permease</fullName>
    </submittedName>
</protein>
<evidence type="ECO:0000256" key="1">
    <source>
        <dbReference type="ARBA" id="ARBA00004141"/>
    </source>
</evidence>
<feature type="transmembrane region" description="Helical" evidence="6">
    <location>
        <begin position="165"/>
        <end position="183"/>
    </location>
</feature>
<feature type="transmembrane region" description="Helical" evidence="6">
    <location>
        <begin position="442"/>
        <end position="463"/>
    </location>
</feature>
<evidence type="ECO:0000256" key="6">
    <source>
        <dbReference type="SAM" id="Phobius"/>
    </source>
</evidence>
<comment type="caution">
    <text evidence="7">The sequence shown here is derived from an EMBL/GenBank/DDBJ whole genome shotgun (WGS) entry which is preliminary data.</text>
</comment>
<keyword evidence="3 6" id="KW-0812">Transmembrane</keyword>
<dbReference type="InterPro" id="IPR002293">
    <property type="entry name" value="AA/rel_permease1"/>
</dbReference>
<evidence type="ECO:0000313" key="8">
    <source>
        <dbReference type="Proteomes" id="UP000657385"/>
    </source>
</evidence>
<dbReference type="Proteomes" id="UP000657385">
    <property type="component" value="Unassembled WGS sequence"/>
</dbReference>
<feature type="transmembrane region" description="Helical" evidence="6">
    <location>
        <begin position="397"/>
        <end position="421"/>
    </location>
</feature>
<keyword evidence="4 6" id="KW-1133">Transmembrane helix</keyword>
<dbReference type="PANTHER" id="PTHR45649">
    <property type="entry name" value="AMINO-ACID PERMEASE BAT1"/>
    <property type="match status" value="1"/>
</dbReference>
<feature type="transmembrane region" description="Helical" evidence="6">
    <location>
        <begin position="195"/>
        <end position="213"/>
    </location>
</feature>
<proteinExistence type="predicted"/>
<accession>A0A931AY22</accession>
<sequence length="521" mass="55202">MSTSGKTTAPGQPGEDTRDLARFGYRQELERSLGSFSSFAAGFSYISIMTGVFQLFGFGFGAGGPAFIWSWPLVFVGQLAVALCFAEMAGQFPLAGGVYQWSKQIARPITSWMSGWIMAIGAVVTAAAVAVAYQVILPQVSLAFEIVGSSSDAGQTATPNGAKNAILLALGLVVFTTLVNLVGVKLMAKINNFGVAVELTATTLLIAMLAIHIHRGPQVVLKTAGTGTGHSWGYLGAFLVASLMSAYVFYGFDTAGALAEETKEPRRHAPRAIIRAISAAFLAGGLLMLIGMMAVGDINSQALGSLGMPYLIKSTLGNGLGDVFLVCSAIAITVCCLAVQTAAIRLIFAMARDGRLPFGHAIAKVSPRSKTPVVPALLTGALTIALLLVNIGNQRVFYILTSVAIILFYIPYLMVTGPMLLRRLRGEWPRPQHGPYFNLGRWGTPVNAFAVLYGAAMTVNLAWPRAAVYGSDHWYYQWGAVVFTAVITAVGLGLYLRYRRSATAGREALPDAGPDAVAEEA</sequence>
<gene>
    <name evidence="7" type="ORF">I2501_01230</name>
</gene>
<feature type="transmembrane region" description="Helical" evidence="6">
    <location>
        <begin position="372"/>
        <end position="391"/>
    </location>
</feature>
<dbReference type="Gene3D" id="1.20.1740.10">
    <property type="entry name" value="Amino acid/polyamine transporter I"/>
    <property type="match status" value="1"/>
</dbReference>
<evidence type="ECO:0000313" key="7">
    <source>
        <dbReference type="EMBL" id="MBF9066658.1"/>
    </source>
</evidence>
<dbReference type="Pfam" id="PF13520">
    <property type="entry name" value="AA_permease_2"/>
    <property type="match status" value="1"/>
</dbReference>
<dbReference type="EMBL" id="JADPRT010000001">
    <property type="protein sequence ID" value="MBF9066658.1"/>
    <property type="molecule type" value="Genomic_DNA"/>
</dbReference>
<keyword evidence="8" id="KW-1185">Reference proteome</keyword>
<evidence type="ECO:0000256" key="2">
    <source>
        <dbReference type="ARBA" id="ARBA00022448"/>
    </source>
</evidence>
<evidence type="ECO:0000256" key="3">
    <source>
        <dbReference type="ARBA" id="ARBA00022692"/>
    </source>
</evidence>
<feature type="transmembrane region" description="Helical" evidence="6">
    <location>
        <begin position="68"/>
        <end position="94"/>
    </location>
</feature>
<dbReference type="GO" id="GO:0016020">
    <property type="term" value="C:membrane"/>
    <property type="evidence" value="ECO:0007669"/>
    <property type="project" value="UniProtKB-SubCell"/>
</dbReference>
<organism evidence="7 8">
    <name type="scientific">Streptacidiphilus fuscans</name>
    <dbReference type="NCBI Taxonomy" id="2789292"/>
    <lineage>
        <taxon>Bacteria</taxon>
        <taxon>Bacillati</taxon>
        <taxon>Actinomycetota</taxon>
        <taxon>Actinomycetes</taxon>
        <taxon>Kitasatosporales</taxon>
        <taxon>Streptomycetaceae</taxon>
        <taxon>Streptacidiphilus</taxon>
    </lineage>
</organism>